<dbReference type="Pfam" id="PF01850">
    <property type="entry name" value="PIN"/>
    <property type="match status" value="1"/>
</dbReference>
<evidence type="ECO:0000256" key="1">
    <source>
        <dbReference type="ARBA" id="ARBA00001946"/>
    </source>
</evidence>
<keyword evidence="2" id="KW-1277">Toxin-antitoxin system</keyword>
<keyword evidence="3" id="KW-0540">Nuclease</keyword>
<evidence type="ECO:0000256" key="6">
    <source>
        <dbReference type="ARBA" id="ARBA00022842"/>
    </source>
</evidence>
<accession>A0A0E3ZJA7</accession>
<evidence type="ECO:0000313" key="10">
    <source>
        <dbReference type="Proteomes" id="UP000061135"/>
    </source>
</evidence>
<dbReference type="RefSeq" id="WP_046329867.1">
    <property type="nucleotide sequence ID" value="NZ_CP007501.1"/>
</dbReference>
<gene>
    <name evidence="9" type="ORF">CL55_00006630</name>
</gene>
<protein>
    <submittedName>
        <fullName evidence="9">Nucleic acid-binding protein, contains PIN domain</fullName>
    </submittedName>
</protein>
<name>A0A0E3ZJA7_9BURK</name>
<keyword evidence="5" id="KW-0378">Hydrolase</keyword>
<evidence type="ECO:0000313" key="9">
    <source>
        <dbReference type="EMBL" id="AKD24996.1"/>
    </source>
</evidence>
<dbReference type="GO" id="GO:0004518">
    <property type="term" value="F:nuclease activity"/>
    <property type="evidence" value="ECO:0007669"/>
    <property type="project" value="UniProtKB-KW"/>
</dbReference>
<dbReference type="PANTHER" id="PTHR33653">
    <property type="entry name" value="RIBONUCLEASE VAPC2"/>
    <property type="match status" value="1"/>
</dbReference>
<dbReference type="Proteomes" id="UP000061135">
    <property type="component" value="Chromosome"/>
</dbReference>
<comment type="similarity">
    <text evidence="7">Belongs to the PINc/VapC protein family.</text>
</comment>
<dbReference type="InterPro" id="IPR002716">
    <property type="entry name" value="PIN_dom"/>
</dbReference>
<dbReference type="STRING" id="1835254.CL55_00006630"/>
<evidence type="ECO:0000256" key="4">
    <source>
        <dbReference type="ARBA" id="ARBA00022723"/>
    </source>
</evidence>
<dbReference type="SUPFAM" id="SSF88723">
    <property type="entry name" value="PIN domain-like"/>
    <property type="match status" value="1"/>
</dbReference>
<dbReference type="KEGG" id="pdq:CL55_00006630"/>
<dbReference type="InterPro" id="IPR029060">
    <property type="entry name" value="PIN-like_dom_sf"/>
</dbReference>
<dbReference type="OrthoDB" id="9804823at2"/>
<keyword evidence="6" id="KW-0460">Magnesium</keyword>
<evidence type="ECO:0000259" key="8">
    <source>
        <dbReference type="Pfam" id="PF01850"/>
    </source>
</evidence>
<dbReference type="GO" id="GO:0046872">
    <property type="term" value="F:metal ion binding"/>
    <property type="evidence" value="ECO:0007669"/>
    <property type="project" value="UniProtKB-KW"/>
</dbReference>
<evidence type="ECO:0000256" key="7">
    <source>
        <dbReference type="ARBA" id="ARBA00038093"/>
    </source>
</evidence>
<sequence>MYLLDTNVVSELRKSADGRINKGVQSWAEGIFPEFMFISAITVLELEIGVLQIERRDKKQGTVLRSWLNHNVLPAFSERVLPVDLAVAQRCASLHVPNPKSERDAMIAASAIESRMTIVTRNVSDFSQSGVKVFDPWI</sequence>
<dbReference type="AlphaFoldDB" id="A0A0E3ZJA7"/>
<dbReference type="InterPro" id="IPR050556">
    <property type="entry name" value="Type_II_TA_system_RNase"/>
</dbReference>
<dbReference type="HOGENOM" id="CLU_118482_8_0_4"/>
<comment type="cofactor">
    <cofactor evidence="1">
        <name>Mg(2+)</name>
        <dbReference type="ChEBI" id="CHEBI:18420"/>
    </cofactor>
</comment>
<organism evidence="9 10">
    <name type="scientific">Polynucleobacter duraquae</name>
    <dbReference type="NCBI Taxonomy" id="1835254"/>
    <lineage>
        <taxon>Bacteria</taxon>
        <taxon>Pseudomonadati</taxon>
        <taxon>Pseudomonadota</taxon>
        <taxon>Betaproteobacteria</taxon>
        <taxon>Burkholderiales</taxon>
        <taxon>Burkholderiaceae</taxon>
        <taxon>Polynucleobacter</taxon>
    </lineage>
</organism>
<dbReference type="EMBL" id="CP007501">
    <property type="protein sequence ID" value="AKD24996.1"/>
    <property type="molecule type" value="Genomic_DNA"/>
</dbReference>
<dbReference type="PATRIC" id="fig|576611.7.peg.671"/>
<feature type="domain" description="PIN" evidence="8">
    <location>
        <begin position="2"/>
        <end position="122"/>
    </location>
</feature>
<keyword evidence="4" id="KW-0479">Metal-binding</keyword>
<evidence type="ECO:0000256" key="5">
    <source>
        <dbReference type="ARBA" id="ARBA00022801"/>
    </source>
</evidence>
<evidence type="ECO:0000256" key="3">
    <source>
        <dbReference type="ARBA" id="ARBA00022722"/>
    </source>
</evidence>
<dbReference type="CDD" id="cd18746">
    <property type="entry name" value="PIN_VapC4-5_FitB-like"/>
    <property type="match status" value="1"/>
</dbReference>
<dbReference type="PANTHER" id="PTHR33653:SF1">
    <property type="entry name" value="RIBONUCLEASE VAPC2"/>
    <property type="match status" value="1"/>
</dbReference>
<dbReference type="Gene3D" id="3.40.50.1010">
    <property type="entry name" value="5'-nuclease"/>
    <property type="match status" value="1"/>
</dbReference>
<evidence type="ECO:0000256" key="2">
    <source>
        <dbReference type="ARBA" id="ARBA00022649"/>
    </source>
</evidence>
<dbReference type="GO" id="GO:0016787">
    <property type="term" value="F:hydrolase activity"/>
    <property type="evidence" value="ECO:0007669"/>
    <property type="project" value="UniProtKB-KW"/>
</dbReference>
<proteinExistence type="inferred from homology"/>
<keyword evidence="10" id="KW-1185">Reference proteome</keyword>
<reference evidence="9 10" key="1">
    <citation type="submission" date="2014-03" db="EMBL/GenBank/DDBJ databases">
        <title>Genome of Polynucleobacter strain MWH-MoK4.</title>
        <authorList>
            <person name="Hahn M.W."/>
        </authorList>
    </citation>
    <scope>NUCLEOTIDE SEQUENCE [LARGE SCALE GENOMIC DNA]</scope>
    <source>
        <strain evidence="9 10">MWH-MoK4</strain>
    </source>
</reference>